<reference evidence="1" key="1">
    <citation type="submission" date="2021-02" db="EMBL/GenBank/DDBJ databases">
        <title>Genomic Encyclopedia of Type Strains, Phase IV (KMG-V): Genome sequencing to study the core and pangenomes of soil and plant-associated prokaryotes.</title>
        <authorList>
            <person name="Whitman W."/>
        </authorList>
    </citation>
    <scope>NUCLEOTIDE SEQUENCE</scope>
    <source>
        <strain evidence="1">USDA 406</strain>
    </source>
</reference>
<dbReference type="RefSeq" id="WP_016842474.1">
    <property type="nucleotide sequence ID" value="NZ_BJNL01000009.1"/>
</dbReference>
<sequence>MSHFVICFMKDVLGENGRQAEICQRILEIDAPTEGEAEEIAKKRFCEAERLCEWSLHADRIQVKSADFPS</sequence>
<dbReference type="AlphaFoldDB" id="A0A1E3ETK1"/>
<dbReference type="OrthoDB" id="8255265at2"/>
<dbReference type="EMBL" id="JBGBZA010000002">
    <property type="protein sequence ID" value="MEY9315205.1"/>
    <property type="molecule type" value="Genomic_DNA"/>
</dbReference>
<protein>
    <submittedName>
        <fullName evidence="1">Uncharacterized protein</fullName>
    </submittedName>
</protein>
<dbReference type="EMBL" id="JAFICZ010000001">
    <property type="protein sequence ID" value="MBP1299200.1"/>
    <property type="molecule type" value="Genomic_DNA"/>
</dbReference>
<accession>A0A1E3ETK1</accession>
<dbReference type="Proteomes" id="UP001565471">
    <property type="component" value="Unassembled WGS sequence"/>
</dbReference>
<comment type="caution">
    <text evidence="1">The sequence shown here is derived from an EMBL/GenBank/DDBJ whole genome shotgun (WGS) entry which is preliminary data.</text>
</comment>
<keyword evidence="4" id="KW-1185">Reference proteome</keyword>
<name>A0A1E3ETK1_BRAEL</name>
<dbReference type="Proteomes" id="UP000673383">
    <property type="component" value="Unassembled WGS sequence"/>
</dbReference>
<evidence type="ECO:0000313" key="2">
    <source>
        <dbReference type="EMBL" id="MEY9315205.1"/>
    </source>
</evidence>
<evidence type="ECO:0000313" key="4">
    <source>
        <dbReference type="Proteomes" id="UP001565471"/>
    </source>
</evidence>
<proteinExistence type="predicted"/>
<organism evidence="1 3">
    <name type="scientific">Bradyrhizobium elkanii</name>
    <dbReference type="NCBI Taxonomy" id="29448"/>
    <lineage>
        <taxon>Bacteria</taxon>
        <taxon>Pseudomonadati</taxon>
        <taxon>Pseudomonadota</taxon>
        <taxon>Alphaproteobacteria</taxon>
        <taxon>Hyphomicrobiales</taxon>
        <taxon>Nitrobacteraceae</taxon>
        <taxon>Bradyrhizobium</taxon>
    </lineage>
</organism>
<gene>
    <name evidence="2" type="ORF">ABIF29_002004</name>
    <name evidence="1" type="ORF">JOH49_008953</name>
</gene>
<evidence type="ECO:0000313" key="1">
    <source>
        <dbReference type="EMBL" id="MBP1299200.1"/>
    </source>
</evidence>
<reference evidence="2 4" key="2">
    <citation type="submission" date="2024-07" db="EMBL/GenBank/DDBJ databases">
        <title>Genomic Encyclopedia of Type Strains, Phase V (KMG-V): Genome sequencing to study the core and pangenomes of soil and plant-associated prokaryotes.</title>
        <authorList>
            <person name="Whitman W."/>
        </authorList>
    </citation>
    <scope>NUCLEOTIDE SEQUENCE [LARGE SCALE GENOMIC DNA]</scope>
    <source>
        <strain evidence="2 4">USDA 415</strain>
    </source>
</reference>
<evidence type="ECO:0000313" key="3">
    <source>
        <dbReference type="Proteomes" id="UP000673383"/>
    </source>
</evidence>
<dbReference type="GeneID" id="92956376"/>